<dbReference type="RefSeq" id="WP_126540781.1">
    <property type="nucleotide sequence ID" value="NZ_BSPM01000004.1"/>
</dbReference>
<dbReference type="AlphaFoldDB" id="A0A4R6RGW1"/>
<dbReference type="SUPFAM" id="SSF55785">
    <property type="entry name" value="PYP-like sensor domain (PAS domain)"/>
    <property type="match status" value="1"/>
</dbReference>
<dbReference type="InterPro" id="IPR029787">
    <property type="entry name" value="Nucleotide_cyclase"/>
</dbReference>
<dbReference type="OrthoDB" id="9814202at2"/>
<feature type="domain" description="PAC" evidence="1">
    <location>
        <begin position="259"/>
        <end position="310"/>
    </location>
</feature>
<organism evidence="4 5">
    <name type="scientific">Oharaeibacter diazotrophicus</name>
    <dbReference type="NCBI Taxonomy" id="1920512"/>
    <lineage>
        <taxon>Bacteria</taxon>
        <taxon>Pseudomonadati</taxon>
        <taxon>Pseudomonadota</taxon>
        <taxon>Alphaproteobacteria</taxon>
        <taxon>Hyphomicrobiales</taxon>
        <taxon>Pleomorphomonadaceae</taxon>
        <taxon>Oharaeibacter</taxon>
    </lineage>
</organism>
<evidence type="ECO:0000259" key="3">
    <source>
        <dbReference type="PROSITE" id="PS50887"/>
    </source>
</evidence>
<dbReference type="PANTHER" id="PTHR44757">
    <property type="entry name" value="DIGUANYLATE CYCLASE DGCP"/>
    <property type="match status" value="1"/>
</dbReference>
<dbReference type="Gene3D" id="3.30.70.270">
    <property type="match status" value="1"/>
</dbReference>
<feature type="domain" description="EAL" evidence="2">
    <location>
        <begin position="483"/>
        <end position="738"/>
    </location>
</feature>
<dbReference type="InterPro" id="IPR000160">
    <property type="entry name" value="GGDEF_dom"/>
</dbReference>
<dbReference type="SUPFAM" id="SSF55073">
    <property type="entry name" value="Nucleotide cyclase"/>
    <property type="match status" value="1"/>
</dbReference>
<dbReference type="Gene3D" id="3.20.20.450">
    <property type="entry name" value="EAL domain"/>
    <property type="match status" value="1"/>
</dbReference>
<feature type="domain" description="GGDEF" evidence="3">
    <location>
        <begin position="342"/>
        <end position="474"/>
    </location>
</feature>
<dbReference type="Gene3D" id="3.30.450.40">
    <property type="match status" value="1"/>
</dbReference>
<dbReference type="PROSITE" id="PS50887">
    <property type="entry name" value="GGDEF"/>
    <property type="match status" value="1"/>
</dbReference>
<dbReference type="SMART" id="SM00267">
    <property type="entry name" value="GGDEF"/>
    <property type="match status" value="1"/>
</dbReference>
<dbReference type="InterPro" id="IPR003018">
    <property type="entry name" value="GAF"/>
</dbReference>
<dbReference type="InterPro" id="IPR043128">
    <property type="entry name" value="Rev_trsase/Diguanyl_cyclase"/>
</dbReference>
<dbReference type="Pfam" id="PF00563">
    <property type="entry name" value="EAL"/>
    <property type="match status" value="1"/>
</dbReference>
<dbReference type="SMART" id="SM00065">
    <property type="entry name" value="GAF"/>
    <property type="match status" value="1"/>
</dbReference>
<evidence type="ECO:0000259" key="1">
    <source>
        <dbReference type="PROSITE" id="PS50113"/>
    </source>
</evidence>
<gene>
    <name evidence="4" type="ORF">EDD54_1727</name>
</gene>
<dbReference type="InterPro" id="IPR000700">
    <property type="entry name" value="PAS-assoc_C"/>
</dbReference>
<dbReference type="NCBIfam" id="TIGR00254">
    <property type="entry name" value="GGDEF"/>
    <property type="match status" value="1"/>
</dbReference>
<reference evidence="4 5" key="1">
    <citation type="submission" date="2019-03" db="EMBL/GenBank/DDBJ databases">
        <title>Genomic Encyclopedia of Type Strains, Phase IV (KMG-IV): sequencing the most valuable type-strain genomes for metagenomic binning, comparative biology and taxonomic classification.</title>
        <authorList>
            <person name="Goeker M."/>
        </authorList>
    </citation>
    <scope>NUCLEOTIDE SEQUENCE [LARGE SCALE GENOMIC DNA]</scope>
    <source>
        <strain evidence="4 5">DSM 102969</strain>
    </source>
</reference>
<dbReference type="InterPro" id="IPR035919">
    <property type="entry name" value="EAL_sf"/>
</dbReference>
<sequence>MSNTEERRLRALERSGILGTRREAAFDDLCELARTVTGAPVALIGFVDRDRVRYKASAGVTLFELPRERSYCARIVAGAGLFECPDVTADPALPQWTVPGRGPARLVAGMPITDASGARIGTLCVVDHRPGPLEERSREGLIRVAGAVRDRVLLHRLRREHRSDRGTVRAMDAEIASQRSEIGKQRRLLEQTSRLARIGGWEYDVARRQLTWSPEIYRMLDVTAGFEPVFEEVAVFYREDARPAMIEHVRAALSRGRAFEAEAPVITATGRTRWARFVCEVEHERGRVTRLIGTIQDVTELRATEEKITFIATHDPMTRLSNRAVFHDRLAAALADPLIGARRVGVVLIDIDHFKTVNDTLGHHAGDALLVAVGARLRAVAGPKRLVARLGGDEFAILATYVADAAEMDALGDRLMRELGAPVVHGDDTIPVTVSIGIAVGGAGDGAEQLIQDADIALYEAKGGGRNRVVGFDRAMREEMELRQMVLRAIRQALERRELVLWYQPKVALRSGALEGFEALLRWRRPDGYVAGPSFFAAALEDPQISLMIGDFVIEEAVRRAAAWRAAGFAFGRIAVNTATSQFRRGDLDVRVAETLRRHGVPASALMVEVTENVLISGDADNVRRTLEALKALDVQIALDDFGTGYASLTHLKDFPVDLLKIDRSFVSTLATRRESHAIVRGITALAHDLDIAVIAEGIETAAQRDTLRRLGVNYGQGFLFARPMPAEAAEETWLAPLAAVAAGRPG</sequence>
<dbReference type="PROSITE" id="PS50883">
    <property type="entry name" value="EAL"/>
    <property type="match status" value="1"/>
</dbReference>
<dbReference type="InterPro" id="IPR052155">
    <property type="entry name" value="Biofilm_reg_signaling"/>
</dbReference>
<dbReference type="CDD" id="cd01948">
    <property type="entry name" value="EAL"/>
    <property type="match status" value="1"/>
</dbReference>
<dbReference type="CDD" id="cd01949">
    <property type="entry name" value="GGDEF"/>
    <property type="match status" value="1"/>
</dbReference>
<dbReference type="Pfam" id="PF00990">
    <property type="entry name" value="GGDEF"/>
    <property type="match status" value="1"/>
</dbReference>
<comment type="caution">
    <text evidence="4">The sequence shown here is derived from an EMBL/GenBank/DDBJ whole genome shotgun (WGS) entry which is preliminary data.</text>
</comment>
<proteinExistence type="predicted"/>
<dbReference type="Proteomes" id="UP000294547">
    <property type="component" value="Unassembled WGS sequence"/>
</dbReference>
<dbReference type="SMART" id="SM00052">
    <property type="entry name" value="EAL"/>
    <property type="match status" value="1"/>
</dbReference>
<dbReference type="InterPro" id="IPR013655">
    <property type="entry name" value="PAS_fold_3"/>
</dbReference>
<dbReference type="SUPFAM" id="SSF141868">
    <property type="entry name" value="EAL domain-like"/>
    <property type="match status" value="1"/>
</dbReference>
<dbReference type="PANTHER" id="PTHR44757:SF2">
    <property type="entry name" value="BIOFILM ARCHITECTURE MAINTENANCE PROTEIN MBAA"/>
    <property type="match status" value="1"/>
</dbReference>
<dbReference type="PROSITE" id="PS50113">
    <property type="entry name" value="PAC"/>
    <property type="match status" value="1"/>
</dbReference>
<evidence type="ECO:0000259" key="2">
    <source>
        <dbReference type="PROSITE" id="PS50883"/>
    </source>
</evidence>
<name>A0A4R6RGW1_9HYPH</name>
<accession>A0A4R6RGW1</accession>
<dbReference type="InterPro" id="IPR035965">
    <property type="entry name" value="PAS-like_dom_sf"/>
</dbReference>
<keyword evidence="5" id="KW-1185">Reference proteome</keyword>
<evidence type="ECO:0000313" key="5">
    <source>
        <dbReference type="Proteomes" id="UP000294547"/>
    </source>
</evidence>
<dbReference type="EMBL" id="SNXY01000007">
    <property type="protein sequence ID" value="TDP84886.1"/>
    <property type="molecule type" value="Genomic_DNA"/>
</dbReference>
<dbReference type="InterPro" id="IPR001633">
    <property type="entry name" value="EAL_dom"/>
</dbReference>
<dbReference type="Pfam" id="PF08447">
    <property type="entry name" value="PAS_3"/>
    <property type="match status" value="1"/>
</dbReference>
<dbReference type="Gene3D" id="3.30.450.20">
    <property type="entry name" value="PAS domain"/>
    <property type="match status" value="1"/>
</dbReference>
<protein>
    <submittedName>
        <fullName evidence="4">Diguanylate cyclase (GGDEF)-like protein</fullName>
    </submittedName>
</protein>
<evidence type="ECO:0000313" key="4">
    <source>
        <dbReference type="EMBL" id="TDP84886.1"/>
    </source>
</evidence>
<dbReference type="SUPFAM" id="SSF55781">
    <property type="entry name" value="GAF domain-like"/>
    <property type="match status" value="1"/>
</dbReference>
<dbReference type="InterPro" id="IPR029016">
    <property type="entry name" value="GAF-like_dom_sf"/>
</dbReference>